<name>A0A1M5URS0_9EURY</name>
<keyword evidence="4" id="KW-0547">Nucleotide-binding</keyword>
<dbReference type="GO" id="GO:0016787">
    <property type="term" value="F:hydrolase activity"/>
    <property type="evidence" value="ECO:0007669"/>
    <property type="project" value="UniProtKB-KW"/>
</dbReference>
<keyword evidence="5" id="KW-0378">Hydrolase</keyword>
<keyword evidence="11" id="KW-0540">Nuclease</keyword>
<dbReference type="STRING" id="43928.SAMN05443636_3112"/>
<protein>
    <submittedName>
        <fullName evidence="11">CRISPR-associated endonuclease/helicase Cas3/CRISPR-associated endonuclease Cas3-HD</fullName>
    </submittedName>
</protein>
<reference evidence="11 12" key="1">
    <citation type="submission" date="2016-11" db="EMBL/GenBank/DDBJ databases">
        <authorList>
            <person name="Jaros S."/>
            <person name="Januszkiewicz K."/>
            <person name="Wedrychowicz H."/>
        </authorList>
    </citation>
    <scope>NUCLEOTIDE SEQUENCE [LARGE SCALE GENOMIC DNA]</scope>
    <source>
        <strain evidence="11 12">DSM 9297</strain>
    </source>
</reference>
<dbReference type="Gene3D" id="3.40.50.300">
    <property type="entry name" value="P-loop containing nucleotide triphosphate hydrolases"/>
    <property type="match status" value="1"/>
</dbReference>
<dbReference type="Proteomes" id="UP000184357">
    <property type="component" value="Unassembled WGS sequence"/>
</dbReference>
<gene>
    <name evidence="11" type="ORF">SAMN05443636_3112</name>
</gene>
<dbReference type="GO" id="GO:0046872">
    <property type="term" value="F:metal ion binding"/>
    <property type="evidence" value="ECO:0007669"/>
    <property type="project" value="UniProtKB-KW"/>
</dbReference>
<feature type="domain" description="HD Cas3-type" evidence="10">
    <location>
        <begin position="17"/>
        <end position="235"/>
    </location>
</feature>
<evidence type="ECO:0000256" key="7">
    <source>
        <dbReference type="ARBA" id="ARBA00022840"/>
    </source>
</evidence>
<dbReference type="Gene3D" id="1.10.3210.30">
    <property type="match status" value="1"/>
</dbReference>
<evidence type="ECO:0000256" key="1">
    <source>
        <dbReference type="ARBA" id="ARBA00006847"/>
    </source>
</evidence>
<dbReference type="EMBL" id="FQWV01000012">
    <property type="protein sequence ID" value="SHH65772.1"/>
    <property type="molecule type" value="Genomic_DNA"/>
</dbReference>
<comment type="similarity">
    <text evidence="1">In the N-terminal section; belongs to the CRISPR-associated nuclease Cas3-HD family.</text>
</comment>
<dbReference type="InterPro" id="IPR027417">
    <property type="entry name" value="P-loop_NTPase"/>
</dbReference>
<dbReference type="Pfam" id="PF22590">
    <property type="entry name" value="Cas3-like_C_2"/>
    <property type="match status" value="1"/>
</dbReference>
<proteinExistence type="inferred from homology"/>
<dbReference type="GO" id="GO:0004386">
    <property type="term" value="F:helicase activity"/>
    <property type="evidence" value="ECO:0007669"/>
    <property type="project" value="UniProtKB-KW"/>
</dbReference>
<dbReference type="AlphaFoldDB" id="A0A1M5URS0"/>
<evidence type="ECO:0000313" key="12">
    <source>
        <dbReference type="Proteomes" id="UP000184357"/>
    </source>
</evidence>
<evidence type="ECO:0000256" key="5">
    <source>
        <dbReference type="ARBA" id="ARBA00022801"/>
    </source>
</evidence>
<sequence>MSAEIDPDAIVARVDENSIPTETLTAHGQHVATRACWLAGLDDSVNTQESVVFDTVARLHDVGKAVPAFQAYIRGEPYAGQQKHTYHARLGAFAVAHTLAQTGAADKDILAGWAAVLRHHGALPDLVEETIRVIRAEWREQNNAWVTTQIEAIDEVDRSRSVFDSFLRDASDGTTGWDAFREAIASESVHKALLSALGLPARCPRKEWATEAEIPAQTYDRALRLWSSLTLADKTVASGSVEREHLTPESLSLSPLESYIDDALSDSDVGEEQIQQASSGIAQPDDETSLNALRESARRRVKDAAPELLDHEVGLLTLPTGLGKTFSGLTGAFTLRDEVQFQRDLETPPLVVYALPYTSIIEQTREVFETEVFDTDPTGRAFTTHHYLTETVTYTDDERGDEGSANKDQDESRAKLLGESWRSGVVLTTFVQLIESLAGPSNAAGLKLPALHDAVIILDEPQALPKPWWDAVRRLSRTLIDEFDARIVSMTATQPTLFTASDIDTMSLLSSSEDDAFERRAYDSVSRVQYRVDDSIATLTDSNTDNPVSHTEAAGRLIEAALPSEQMDDPASVLSVCSTVASSRTLTDRVTEQAPLFGVDTTHIGSEYEAALSELDTAGNNSTPESPPDAEAVAHATLSRLGFTENKDGEWECTDDWGDRLLVGTFNARYRPLDRRALIRIADIISTTGIPFVFVSTQAIEAGVDISFTNVFRDIAPLDSVVQTAGRCNRSFEWGVDGGTATVWCLDAADGEDSTLPAEYIYPESEHLNQIATLLWDAAMEADEELIPASTFERDVVPAYFEFVEDRSFLNDDLKLWIDECEADQLGHESLLGDEYETVDVLIAATDADTARINQLRELFAEYEGRGYERLRELSWMRVSVSVRTIEELQMHSRVDGSGRQSSSGVDVFGHPVGHGNGSYDLAGGGFFVTKTDVVNRFT</sequence>
<dbReference type="PROSITE" id="PS51643">
    <property type="entry name" value="HD_CAS3"/>
    <property type="match status" value="1"/>
</dbReference>
<evidence type="ECO:0000256" key="2">
    <source>
        <dbReference type="ARBA" id="ARBA00009046"/>
    </source>
</evidence>
<dbReference type="GO" id="GO:0051607">
    <property type="term" value="P:defense response to virus"/>
    <property type="evidence" value="ECO:0007669"/>
    <property type="project" value="UniProtKB-KW"/>
</dbReference>
<feature type="region of interest" description="Disordered" evidence="9">
    <location>
        <begin position="393"/>
        <end position="412"/>
    </location>
</feature>
<dbReference type="OrthoDB" id="43851at2157"/>
<keyword evidence="6 11" id="KW-0347">Helicase</keyword>
<evidence type="ECO:0000313" key="11">
    <source>
        <dbReference type="EMBL" id="SHH65772.1"/>
    </source>
</evidence>
<accession>A0A1M5URS0</accession>
<dbReference type="InterPro" id="IPR006483">
    <property type="entry name" value="CRISPR-assoc_Cas3_HD"/>
</dbReference>
<evidence type="ECO:0000256" key="9">
    <source>
        <dbReference type="SAM" id="MobiDB-lite"/>
    </source>
</evidence>
<evidence type="ECO:0000256" key="8">
    <source>
        <dbReference type="ARBA" id="ARBA00023118"/>
    </source>
</evidence>
<evidence type="ECO:0000256" key="6">
    <source>
        <dbReference type="ARBA" id="ARBA00022806"/>
    </source>
</evidence>
<evidence type="ECO:0000256" key="4">
    <source>
        <dbReference type="ARBA" id="ARBA00022741"/>
    </source>
</evidence>
<dbReference type="RefSeq" id="WP_073311237.1">
    <property type="nucleotide sequence ID" value="NZ_FQWV01000012.1"/>
</dbReference>
<comment type="similarity">
    <text evidence="2">In the central section; belongs to the CRISPR-associated helicase Cas3 family.</text>
</comment>
<dbReference type="GO" id="GO:0004519">
    <property type="term" value="F:endonuclease activity"/>
    <property type="evidence" value="ECO:0007669"/>
    <property type="project" value="UniProtKB-KW"/>
</dbReference>
<keyword evidence="12" id="KW-1185">Reference proteome</keyword>
<dbReference type="InterPro" id="IPR054712">
    <property type="entry name" value="Cas3-like_dom"/>
</dbReference>
<keyword evidence="11" id="KW-0255">Endonuclease</keyword>
<dbReference type="Pfam" id="PF18019">
    <property type="entry name" value="Cas3_HD"/>
    <property type="match status" value="1"/>
</dbReference>
<dbReference type="CDD" id="cd09641">
    <property type="entry name" value="Cas3''_I"/>
    <property type="match status" value="1"/>
</dbReference>
<keyword evidence="3" id="KW-0479">Metal-binding</keyword>
<dbReference type="SUPFAM" id="SSF52540">
    <property type="entry name" value="P-loop containing nucleoside triphosphate hydrolases"/>
    <property type="match status" value="1"/>
</dbReference>
<dbReference type="InterPro" id="IPR038257">
    <property type="entry name" value="CRISPR-assoc_Cas3_HD_sf"/>
</dbReference>
<keyword evidence="8" id="KW-0051">Antiviral defense</keyword>
<dbReference type="GO" id="GO:0005524">
    <property type="term" value="F:ATP binding"/>
    <property type="evidence" value="ECO:0007669"/>
    <property type="project" value="UniProtKB-KW"/>
</dbReference>
<evidence type="ECO:0000256" key="3">
    <source>
        <dbReference type="ARBA" id="ARBA00022723"/>
    </source>
</evidence>
<feature type="compositionally biased region" description="Basic and acidic residues" evidence="9">
    <location>
        <begin position="401"/>
        <end position="412"/>
    </location>
</feature>
<keyword evidence="7" id="KW-0067">ATP-binding</keyword>
<dbReference type="NCBIfam" id="TIGR01596">
    <property type="entry name" value="cas3_HD"/>
    <property type="match status" value="1"/>
</dbReference>
<evidence type="ECO:0000259" key="10">
    <source>
        <dbReference type="PROSITE" id="PS51643"/>
    </source>
</evidence>
<organism evidence="11 12">
    <name type="scientific">Halobaculum gomorrense</name>
    <dbReference type="NCBI Taxonomy" id="43928"/>
    <lineage>
        <taxon>Archaea</taxon>
        <taxon>Methanobacteriati</taxon>
        <taxon>Methanobacteriota</taxon>
        <taxon>Stenosarchaea group</taxon>
        <taxon>Halobacteria</taxon>
        <taxon>Halobacteriales</taxon>
        <taxon>Haloferacaceae</taxon>
        <taxon>Halobaculum</taxon>
    </lineage>
</organism>